<name>A0AAV4SFE5_9ARAC</name>
<evidence type="ECO:0000256" key="7">
    <source>
        <dbReference type="ARBA" id="ARBA00023242"/>
    </source>
</evidence>
<dbReference type="PROSITE" id="PS50077">
    <property type="entry name" value="HEAT_REPEAT"/>
    <property type="match status" value="1"/>
</dbReference>
<evidence type="ECO:0000256" key="8">
    <source>
        <dbReference type="PROSITE-ProRule" id="PRU00103"/>
    </source>
</evidence>
<dbReference type="InterPro" id="IPR040122">
    <property type="entry name" value="Importin_beta"/>
</dbReference>
<feature type="compositionally biased region" description="Acidic residues" evidence="9">
    <location>
        <begin position="662"/>
        <end position="679"/>
    </location>
</feature>
<dbReference type="SUPFAM" id="SSF48371">
    <property type="entry name" value="ARM repeat"/>
    <property type="match status" value="2"/>
</dbReference>
<dbReference type="InterPro" id="IPR057672">
    <property type="entry name" value="TPR_IPO4/5"/>
</dbReference>
<keyword evidence="5" id="KW-0677">Repeat</keyword>
<dbReference type="GO" id="GO:0005737">
    <property type="term" value="C:cytoplasm"/>
    <property type="evidence" value="ECO:0007669"/>
    <property type="project" value="UniProtKB-SubCell"/>
</dbReference>
<dbReference type="PANTHER" id="PTHR10527">
    <property type="entry name" value="IMPORTIN BETA"/>
    <property type="match status" value="1"/>
</dbReference>
<keyword evidence="4" id="KW-0963">Cytoplasm</keyword>
<organism evidence="11 12">
    <name type="scientific">Caerostris darwini</name>
    <dbReference type="NCBI Taxonomy" id="1538125"/>
    <lineage>
        <taxon>Eukaryota</taxon>
        <taxon>Metazoa</taxon>
        <taxon>Ecdysozoa</taxon>
        <taxon>Arthropoda</taxon>
        <taxon>Chelicerata</taxon>
        <taxon>Arachnida</taxon>
        <taxon>Araneae</taxon>
        <taxon>Araneomorphae</taxon>
        <taxon>Entelegynae</taxon>
        <taxon>Araneoidea</taxon>
        <taxon>Araneidae</taxon>
        <taxon>Caerostris</taxon>
    </lineage>
</organism>
<feature type="domain" description="IPO4/5-like TPR repeats" evidence="10">
    <location>
        <begin position="95"/>
        <end position="252"/>
    </location>
</feature>
<feature type="region of interest" description="Disordered" evidence="9">
    <location>
        <begin position="636"/>
        <end position="681"/>
    </location>
</feature>
<evidence type="ECO:0000256" key="6">
    <source>
        <dbReference type="ARBA" id="ARBA00022927"/>
    </source>
</evidence>
<protein>
    <submittedName>
        <fullName evidence="11">Importin-4</fullName>
    </submittedName>
</protein>
<evidence type="ECO:0000256" key="5">
    <source>
        <dbReference type="ARBA" id="ARBA00022737"/>
    </source>
</evidence>
<proteinExistence type="predicted"/>
<accession>A0AAV4SFE5</accession>
<dbReference type="InterPro" id="IPR016024">
    <property type="entry name" value="ARM-type_fold"/>
</dbReference>
<evidence type="ECO:0000256" key="3">
    <source>
        <dbReference type="ARBA" id="ARBA00022448"/>
    </source>
</evidence>
<evidence type="ECO:0000256" key="9">
    <source>
        <dbReference type="SAM" id="MobiDB-lite"/>
    </source>
</evidence>
<evidence type="ECO:0000256" key="2">
    <source>
        <dbReference type="ARBA" id="ARBA00004496"/>
    </source>
</evidence>
<comment type="subcellular location">
    <subcellularLocation>
        <location evidence="2">Cytoplasm</location>
    </subcellularLocation>
    <subcellularLocation>
        <location evidence="1">Nucleus</location>
    </subcellularLocation>
</comment>
<dbReference type="GO" id="GO:0006606">
    <property type="term" value="P:protein import into nucleus"/>
    <property type="evidence" value="ECO:0007669"/>
    <property type="project" value="InterPro"/>
</dbReference>
<feature type="compositionally biased region" description="Acidic residues" evidence="9">
    <location>
        <begin position="639"/>
        <end position="648"/>
    </location>
</feature>
<dbReference type="AlphaFoldDB" id="A0AAV4SFE5"/>
<evidence type="ECO:0000259" key="10">
    <source>
        <dbReference type="Pfam" id="PF25780"/>
    </source>
</evidence>
<comment type="caution">
    <text evidence="11">The sequence shown here is derived from an EMBL/GenBank/DDBJ whole genome shotgun (WGS) entry which is preliminary data.</text>
</comment>
<keyword evidence="3" id="KW-0813">Transport</keyword>
<dbReference type="InterPro" id="IPR011989">
    <property type="entry name" value="ARM-like"/>
</dbReference>
<feature type="repeat" description="HEAT" evidence="8">
    <location>
        <begin position="918"/>
        <end position="956"/>
    </location>
</feature>
<reference evidence="11 12" key="1">
    <citation type="submission" date="2021-06" db="EMBL/GenBank/DDBJ databases">
        <title>Caerostris darwini draft genome.</title>
        <authorList>
            <person name="Kono N."/>
            <person name="Arakawa K."/>
        </authorList>
    </citation>
    <scope>NUCLEOTIDE SEQUENCE [LARGE SCALE GENOMIC DNA]</scope>
</reference>
<keyword evidence="6" id="KW-0653">Protein transport</keyword>
<evidence type="ECO:0000313" key="12">
    <source>
        <dbReference type="Proteomes" id="UP001054837"/>
    </source>
</evidence>
<dbReference type="Pfam" id="PF25780">
    <property type="entry name" value="TPR_IPO5"/>
    <property type="match status" value="1"/>
</dbReference>
<evidence type="ECO:0000256" key="4">
    <source>
        <dbReference type="ARBA" id="ARBA00022490"/>
    </source>
</evidence>
<keyword evidence="12" id="KW-1185">Reference proteome</keyword>
<dbReference type="Gene3D" id="1.25.10.10">
    <property type="entry name" value="Leucine-rich Repeat Variant"/>
    <property type="match status" value="1"/>
</dbReference>
<dbReference type="Proteomes" id="UP001054837">
    <property type="component" value="Unassembled WGS sequence"/>
</dbReference>
<evidence type="ECO:0000313" key="11">
    <source>
        <dbReference type="EMBL" id="GIY33173.1"/>
    </source>
</evidence>
<dbReference type="EMBL" id="BPLQ01007910">
    <property type="protein sequence ID" value="GIY33173.1"/>
    <property type="molecule type" value="Genomic_DNA"/>
</dbReference>
<gene>
    <name evidence="11" type="primary">IPO4</name>
    <name evidence="11" type="ORF">CDAR_422681</name>
</gene>
<keyword evidence="7" id="KW-0539">Nucleus</keyword>
<dbReference type="InterPro" id="IPR021133">
    <property type="entry name" value="HEAT_type_2"/>
</dbReference>
<evidence type="ECO:0000256" key="1">
    <source>
        <dbReference type="ARBA" id="ARBA00004123"/>
    </source>
</evidence>
<sequence>MAASLESVIVKLLNDTSSEGQAQGFKEIQELFKDPSIVISLCQCLAESTDPNVRRYAALLLRRRLIKAKFWKKLAPNVKQGVKQTSLQVYLNDNEKQVRNSIAELISVIAKHEFSDGKWPELMVLLDQAVRSNNVVDREFGLYSLSVIAKTLGSKLKPHFKGLLSIFQNTLRDVSSPDIPYYTIRTLTNMASNIGKEEMNLFQGLIPNVIAIITLLANADQVKACEALELFDELIECEVQVLAPHLKTLIDFSLKIAEEEKFQEELRIKAVNIVSYLIRIKKKAIIKQRLAQPILDVLFPLMCKPGPGDDDDEDGLEELTLSSCAVQALDVMALHLPPAKLLPLVMHHLQGAFEDPDPQHRKVAFLALSVIAEGCSEFIRHKYLPVFVPVLIRGIQDQDPIVCNAALYAVGQYAEYLQPEISKYASELLPVLFVYLKQTCLLLQQGTKKPPTLVRTFYAVESFCENLEDILPYLPELMSCLTTFLTIDTENSFVVKQLAVEAIGSVAAAAKSNFVPYFEPIVNQLQTFISSNHTDETRPLQVQANDTLGIIARTVGRETFLPIAHDCLKCGLHLMQEIDDPDVRGSCYNLFSSVSTVLKKEMTPSLNVIIERMIETLKSSEGISINRRCDHDKGFALIGDDDDDEEKENENISGMNDINLENLEENQNEDEDDDDDDDITGYSVENAYSEEKEAACLALKEICDEVGSDFLPYLEVCYKEVKKLVDHLSEDVRRAAIGTLGQFCITLNSIYVETNNLECRVALETNLSGLLTKLMSLAREDTEHTVVISCLETLQNVIEKIKQNALNTTYLEQICFLIKDVFRNKLACQDEEGNDDDDVQEGEYDNLVMEYAGDLIATLIKVVPWEEFKPYLAGVMPLLLSKSKKACTVSEKSFSIGTLAEIVGAMKPECARPFLSHLQPVFLNGMTEDSEEVRSNSVYGLGCLIENVGSVVFNQYPFYLKHLSDMISTEEDQRAKDNICGAVARLILVNIDGIPLQNVFPGLLQSLPLKEDLEENEAVFKCLNYMHSRRCEQFFQNIPQIIRICSETALLSSKLNENAVALMHSLLNNLYSEFPNDFEIVLKTLPPANAEALIKAKSIA</sequence>